<dbReference type="GO" id="GO:1905502">
    <property type="term" value="F:acetyl-CoA binding"/>
    <property type="evidence" value="ECO:0007669"/>
    <property type="project" value="TreeGrafter"/>
</dbReference>
<dbReference type="EMBL" id="FUZT01000003">
    <property type="protein sequence ID" value="SKC54551.1"/>
    <property type="molecule type" value="Genomic_DNA"/>
</dbReference>
<sequence>MYIDYLCNYPEYVETVANWIHNEFVIESEKSLKKLDLITEYFKKTNVKSFPITLVAVIDSECVGTISIFENDLKTQDNLTPWLASLYVRPNYRSQGIAEKLINRVREVVKGLGFETLYLRTEHTSEYYKKLGWEYVYKTHDGKGQETQVFRISINN</sequence>
<dbReference type="RefSeq" id="WP_079490293.1">
    <property type="nucleotide sequence ID" value="NZ_FUZT01000003.1"/>
</dbReference>
<dbReference type="InterPro" id="IPR000182">
    <property type="entry name" value="GNAT_dom"/>
</dbReference>
<dbReference type="GO" id="GO:0005737">
    <property type="term" value="C:cytoplasm"/>
    <property type="evidence" value="ECO:0007669"/>
    <property type="project" value="TreeGrafter"/>
</dbReference>
<keyword evidence="3" id="KW-1185">Reference proteome</keyword>
<evidence type="ECO:0000259" key="1">
    <source>
        <dbReference type="PROSITE" id="PS51186"/>
    </source>
</evidence>
<feature type="domain" description="N-acetyltransferase" evidence="1">
    <location>
        <begin position="3"/>
        <end position="155"/>
    </location>
</feature>
<dbReference type="PANTHER" id="PTHR13538:SF4">
    <property type="entry name" value="N-ALPHA-ACETYLTRANSFERASE 80"/>
    <property type="match status" value="1"/>
</dbReference>
<dbReference type="Gene3D" id="3.40.630.30">
    <property type="match status" value="1"/>
</dbReference>
<keyword evidence="2" id="KW-0808">Transferase</keyword>
<name>A0A1T5JT54_9FIRM</name>
<proteinExistence type="predicted"/>
<dbReference type="SUPFAM" id="SSF55729">
    <property type="entry name" value="Acyl-CoA N-acyltransferases (Nat)"/>
    <property type="match status" value="1"/>
</dbReference>
<dbReference type="InterPro" id="IPR016181">
    <property type="entry name" value="Acyl_CoA_acyltransferase"/>
</dbReference>
<dbReference type="STRING" id="36842.SAMN02194393_01313"/>
<protein>
    <submittedName>
        <fullName evidence="2">N-acetylglutamate synthase and related acetyltransferases</fullName>
    </submittedName>
</protein>
<dbReference type="AlphaFoldDB" id="A0A1T5JT54"/>
<accession>A0A1T5JT54</accession>
<dbReference type="PANTHER" id="PTHR13538">
    <property type="entry name" value="N-ACETYLTRANSFERASE 6"/>
    <property type="match status" value="1"/>
</dbReference>
<dbReference type="OrthoDB" id="67353at2"/>
<dbReference type="InterPro" id="IPR039840">
    <property type="entry name" value="NAA80"/>
</dbReference>
<dbReference type="GO" id="GO:0008080">
    <property type="term" value="F:N-acetyltransferase activity"/>
    <property type="evidence" value="ECO:0007669"/>
    <property type="project" value="InterPro"/>
</dbReference>
<reference evidence="2 3" key="1">
    <citation type="submission" date="2017-02" db="EMBL/GenBank/DDBJ databases">
        <authorList>
            <person name="Peterson S.W."/>
        </authorList>
    </citation>
    <scope>NUCLEOTIDE SEQUENCE [LARGE SCALE GENOMIC DNA]</scope>
    <source>
        <strain evidence="2 3">M1</strain>
    </source>
</reference>
<dbReference type="Pfam" id="PF00583">
    <property type="entry name" value="Acetyltransf_1"/>
    <property type="match status" value="1"/>
</dbReference>
<dbReference type="PROSITE" id="PS51186">
    <property type="entry name" value="GNAT"/>
    <property type="match status" value="1"/>
</dbReference>
<evidence type="ECO:0000313" key="2">
    <source>
        <dbReference type="EMBL" id="SKC54551.1"/>
    </source>
</evidence>
<evidence type="ECO:0000313" key="3">
    <source>
        <dbReference type="Proteomes" id="UP000190285"/>
    </source>
</evidence>
<organism evidence="2 3">
    <name type="scientific">Maledivibacter halophilus</name>
    <dbReference type="NCBI Taxonomy" id="36842"/>
    <lineage>
        <taxon>Bacteria</taxon>
        <taxon>Bacillati</taxon>
        <taxon>Bacillota</taxon>
        <taxon>Clostridia</taxon>
        <taxon>Peptostreptococcales</taxon>
        <taxon>Caminicellaceae</taxon>
        <taxon>Maledivibacter</taxon>
    </lineage>
</organism>
<dbReference type="Proteomes" id="UP000190285">
    <property type="component" value="Unassembled WGS sequence"/>
</dbReference>
<gene>
    <name evidence="2" type="ORF">SAMN02194393_01313</name>
</gene>
<dbReference type="CDD" id="cd04301">
    <property type="entry name" value="NAT_SF"/>
    <property type="match status" value="1"/>
</dbReference>